<keyword evidence="6 7" id="KW-0342">GTP-binding</keyword>
<dbReference type="GO" id="GO:0003924">
    <property type="term" value="F:GTPase activity"/>
    <property type="evidence" value="ECO:0007669"/>
    <property type="project" value="TreeGrafter"/>
</dbReference>
<comment type="similarity">
    <text evidence="2 7">Belongs to the GPN-loop GTPase family.</text>
</comment>
<dbReference type="Proteomes" id="UP000681722">
    <property type="component" value="Unassembled WGS sequence"/>
</dbReference>
<evidence type="ECO:0000256" key="1">
    <source>
        <dbReference type="ARBA" id="ARBA00002411"/>
    </source>
</evidence>
<dbReference type="PANTHER" id="PTHR21231">
    <property type="entry name" value="XPA-BINDING PROTEIN 1-RELATED"/>
    <property type="match status" value="1"/>
</dbReference>
<comment type="function">
    <text evidence="7">Small GTPase required for proper nuclear import of RNA polymerase II and III (RNAPII and RNAPIII). May act at an RNAP assembly step prior to nuclear import.</text>
</comment>
<evidence type="ECO:0000313" key="11">
    <source>
        <dbReference type="Proteomes" id="UP000663829"/>
    </source>
</evidence>
<protein>
    <recommendedName>
        <fullName evidence="3 7">GPN-loop GTPase 3</fullName>
    </recommendedName>
</protein>
<dbReference type="Gene3D" id="3.40.50.300">
    <property type="entry name" value="P-loop containing nucleotide triphosphate hydrolases"/>
    <property type="match status" value="1"/>
</dbReference>
<comment type="function">
    <text evidence="1">Small GTPase required for proper localization of RNA polymerase II (RNAPII). May act at an RNAP assembly step prior to nuclear import.</text>
</comment>
<dbReference type="InterPro" id="IPR030228">
    <property type="entry name" value="Gpn3"/>
</dbReference>
<dbReference type="AlphaFoldDB" id="A0A813XIY7"/>
<dbReference type="PANTHER" id="PTHR21231:SF7">
    <property type="entry name" value="GPN-LOOP GTPASE 3"/>
    <property type="match status" value="1"/>
</dbReference>
<name>A0A813XIY7_9BILA</name>
<evidence type="ECO:0000313" key="9">
    <source>
        <dbReference type="EMBL" id="CAF0865576.1"/>
    </source>
</evidence>
<dbReference type="InterPro" id="IPR004130">
    <property type="entry name" value="Gpn"/>
</dbReference>
<evidence type="ECO:0000256" key="4">
    <source>
        <dbReference type="ARBA" id="ARBA00022741"/>
    </source>
</evidence>
<dbReference type="InterPro" id="IPR027417">
    <property type="entry name" value="P-loop_NTPase"/>
</dbReference>
<dbReference type="EMBL" id="CAJNOQ010001072">
    <property type="protein sequence ID" value="CAF0865576.1"/>
    <property type="molecule type" value="Genomic_DNA"/>
</dbReference>
<dbReference type="FunFam" id="3.40.50.300:FF:000616">
    <property type="entry name" value="GPN-loop GTPase 3"/>
    <property type="match status" value="1"/>
</dbReference>
<dbReference type="GO" id="GO:0005525">
    <property type="term" value="F:GTP binding"/>
    <property type="evidence" value="ECO:0007669"/>
    <property type="project" value="UniProtKB-KW"/>
</dbReference>
<evidence type="ECO:0000256" key="3">
    <source>
        <dbReference type="ARBA" id="ARBA00014587"/>
    </source>
</evidence>
<evidence type="ECO:0000256" key="2">
    <source>
        <dbReference type="ARBA" id="ARBA00005290"/>
    </source>
</evidence>
<proteinExistence type="inferred from homology"/>
<accession>A0A813XIY7</accession>
<keyword evidence="5 7" id="KW-0378">Hydrolase</keyword>
<reference evidence="9" key="1">
    <citation type="submission" date="2021-02" db="EMBL/GenBank/DDBJ databases">
        <authorList>
            <person name="Nowell W R."/>
        </authorList>
    </citation>
    <scope>NUCLEOTIDE SEQUENCE</scope>
</reference>
<dbReference type="OrthoDB" id="5839at2759"/>
<dbReference type="EMBL" id="CAJOBC010001072">
    <property type="protein sequence ID" value="CAF3653072.1"/>
    <property type="molecule type" value="Genomic_DNA"/>
</dbReference>
<comment type="caution">
    <text evidence="9">The sequence shown here is derived from an EMBL/GenBank/DDBJ whole genome shotgun (WGS) entry which is preliminary data.</text>
</comment>
<keyword evidence="11" id="KW-1185">Reference proteome</keyword>
<evidence type="ECO:0000256" key="6">
    <source>
        <dbReference type="ARBA" id="ARBA00023134"/>
    </source>
</evidence>
<dbReference type="SUPFAM" id="SSF52540">
    <property type="entry name" value="P-loop containing nucleoside triphosphate hydrolases"/>
    <property type="match status" value="1"/>
</dbReference>
<gene>
    <name evidence="9" type="ORF">GPM918_LOCUS6819</name>
    <name evidence="10" type="ORF">SRO942_LOCUS6819</name>
</gene>
<keyword evidence="4 7" id="KW-0547">Nucleotide-binding</keyword>
<evidence type="ECO:0000256" key="7">
    <source>
        <dbReference type="RuleBase" id="RU365059"/>
    </source>
</evidence>
<feature type="compositionally biased region" description="Low complexity" evidence="8">
    <location>
        <begin position="284"/>
        <end position="293"/>
    </location>
</feature>
<dbReference type="Proteomes" id="UP000663829">
    <property type="component" value="Unassembled WGS sequence"/>
</dbReference>
<evidence type="ECO:0000313" key="10">
    <source>
        <dbReference type="EMBL" id="CAF3653072.1"/>
    </source>
</evidence>
<feature type="region of interest" description="Disordered" evidence="8">
    <location>
        <begin position="265"/>
        <end position="293"/>
    </location>
</feature>
<evidence type="ECO:0000256" key="8">
    <source>
        <dbReference type="SAM" id="MobiDB-lite"/>
    </source>
</evidence>
<dbReference type="Pfam" id="PF03029">
    <property type="entry name" value="ATP_bind_1"/>
    <property type="match status" value="1"/>
</dbReference>
<comment type="subunit">
    <text evidence="7">Binds to RNA polymerase II (RNAPII).</text>
</comment>
<dbReference type="CDD" id="cd17872">
    <property type="entry name" value="GPN3"/>
    <property type="match status" value="1"/>
</dbReference>
<organism evidence="9 11">
    <name type="scientific">Didymodactylos carnosus</name>
    <dbReference type="NCBI Taxonomy" id="1234261"/>
    <lineage>
        <taxon>Eukaryota</taxon>
        <taxon>Metazoa</taxon>
        <taxon>Spiralia</taxon>
        <taxon>Gnathifera</taxon>
        <taxon>Rotifera</taxon>
        <taxon>Eurotatoria</taxon>
        <taxon>Bdelloidea</taxon>
        <taxon>Philodinida</taxon>
        <taxon>Philodinidae</taxon>
        <taxon>Didymodactylos</taxon>
    </lineage>
</organism>
<sequence>MPRYAQLVLGPAGSGKSTYCSSMVKHGEAIRRTINVVNLDPAAEHFDYPVFADIRELIELDDAMDDKELHFGPNGGLIFCMEYFERNLEWLQGQLGDEEDDYFLFDCPGQIELYTHVPVMRRLVEQLQNWNFHICGVFLIDSQFCVEQSKFLAGMLTALSSMIQLEIPFIHVLSKVDLLSKKDKRKLQKYTDPDVYQLANEEDSHQTNPKNSFLSKYRHLNKALANVIYDYSLVKFYTLDISEEDSITDLLMQIDLSIQYGEDHDVKEPREMDEENENDDGVHDVYNNDVDND</sequence>
<evidence type="ECO:0000256" key="5">
    <source>
        <dbReference type="ARBA" id="ARBA00022801"/>
    </source>
</evidence>